<evidence type="ECO:0000256" key="2">
    <source>
        <dbReference type="ARBA" id="ARBA00023015"/>
    </source>
</evidence>
<evidence type="ECO:0000313" key="6">
    <source>
        <dbReference type="Proteomes" id="UP000264006"/>
    </source>
</evidence>
<dbReference type="Proteomes" id="UP000264006">
    <property type="component" value="Chromosome"/>
</dbReference>
<dbReference type="InterPro" id="IPR005650">
    <property type="entry name" value="BlaI_family"/>
</dbReference>
<dbReference type="EMBL" id="CP031165">
    <property type="protein sequence ID" value="AXV07128.1"/>
    <property type="molecule type" value="Genomic_DNA"/>
</dbReference>
<dbReference type="KEGG" id="euz:DVS28_a2447"/>
<keyword evidence="4" id="KW-0804">Transcription</keyword>
<protein>
    <submittedName>
        <fullName evidence="5">Transcriptional regulator, MecI family</fullName>
    </submittedName>
</protein>
<organism evidence="5 6">
    <name type="scientific">Euzebya pacifica</name>
    <dbReference type="NCBI Taxonomy" id="1608957"/>
    <lineage>
        <taxon>Bacteria</taxon>
        <taxon>Bacillati</taxon>
        <taxon>Actinomycetota</taxon>
        <taxon>Nitriliruptoria</taxon>
        <taxon>Euzebyales</taxon>
    </lineage>
</organism>
<dbReference type="Pfam" id="PF03965">
    <property type="entry name" value="Penicillinase_R"/>
    <property type="match status" value="1"/>
</dbReference>
<dbReference type="SUPFAM" id="SSF46785">
    <property type="entry name" value="Winged helix' DNA-binding domain"/>
    <property type="match status" value="1"/>
</dbReference>
<dbReference type="Gene3D" id="1.10.10.10">
    <property type="entry name" value="Winged helix-like DNA-binding domain superfamily/Winged helix DNA-binding domain"/>
    <property type="match status" value="1"/>
</dbReference>
<keyword evidence="2" id="KW-0805">Transcription regulation</keyword>
<dbReference type="GO" id="GO:0045892">
    <property type="term" value="P:negative regulation of DNA-templated transcription"/>
    <property type="evidence" value="ECO:0007669"/>
    <property type="project" value="InterPro"/>
</dbReference>
<evidence type="ECO:0000256" key="4">
    <source>
        <dbReference type="ARBA" id="ARBA00023163"/>
    </source>
</evidence>
<dbReference type="GO" id="GO:0003677">
    <property type="term" value="F:DNA binding"/>
    <property type="evidence" value="ECO:0007669"/>
    <property type="project" value="UniProtKB-KW"/>
</dbReference>
<evidence type="ECO:0000313" key="5">
    <source>
        <dbReference type="EMBL" id="AXV07128.1"/>
    </source>
</evidence>
<keyword evidence="6" id="KW-1185">Reference proteome</keyword>
<sequence>MRVAWDDAGQYLQVRDVMSRLEDDLAYTTVMTVMNRLHDKGLLRRRRAGRAWTYKPSSTREAHAAATMADALSVAGNRTAALLHFVADLDPDEATALRRLLGGAAEQQGKGSA</sequence>
<accession>A0A346XY31</accession>
<evidence type="ECO:0000256" key="3">
    <source>
        <dbReference type="ARBA" id="ARBA00023125"/>
    </source>
</evidence>
<reference evidence="5 6" key="1">
    <citation type="submission" date="2018-09" db="EMBL/GenBank/DDBJ databases">
        <title>Complete genome sequence of Euzebya sp. DY32-46 isolated from seawater of Pacific Ocean.</title>
        <authorList>
            <person name="Xu L."/>
            <person name="Wu Y.-H."/>
            <person name="Xu X.-W."/>
        </authorList>
    </citation>
    <scope>NUCLEOTIDE SEQUENCE [LARGE SCALE GENOMIC DNA]</scope>
    <source>
        <strain evidence="5 6">DY32-46</strain>
    </source>
</reference>
<proteinExistence type="inferred from homology"/>
<evidence type="ECO:0000256" key="1">
    <source>
        <dbReference type="ARBA" id="ARBA00011046"/>
    </source>
</evidence>
<keyword evidence="3" id="KW-0238">DNA-binding</keyword>
<dbReference type="AlphaFoldDB" id="A0A346XY31"/>
<name>A0A346XY31_9ACTN</name>
<comment type="similarity">
    <text evidence="1">Belongs to the BlaI transcriptional regulatory family.</text>
</comment>
<dbReference type="InterPro" id="IPR036390">
    <property type="entry name" value="WH_DNA-bd_sf"/>
</dbReference>
<dbReference type="InterPro" id="IPR036388">
    <property type="entry name" value="WH-like_DNA-bd_sf"/>
</dbReference>
<gene>
    <name evidence="5" type="ORF">DVS28_a2447</name>
</gene>
<dbReference type="Gene3D" id="6.10.140.850">
    <property type="match status" value="1"/>
</dbReference>